<evidence type="ECO:0000256" key="2">
    <source>
        <dbReference type="ARBA" id="ARBA00022679"/>
    </source>
</evidence>
<dbReference type="SUPFAM" id="SSF56214">
    <property type="entry name" value="4'-phosphopantetheinyl transferase"/>
    <property type="match status" value="1"/>
</dbReference>
<reference evidence="10 11" key="1">
    <citation type="submission" date="2018-05" db="EMBL/GenBank/DDBJ databases">
        <title>Genomic Encyclopedia of Type Strains, Phase III (KMG-III): the genomes of soil and plant-associated and newly described type strains.</title>
        <authorList>
            <person name="Whitman W."/>
        </authorList>
    </citation>
    <scope>NUCLEOTIDE SEQUENCE [LARGE SCALE GENOMIC DNA]</scope>
    <source>
        <strain evidence="10 11">CECT 5696</strain>
    </source>
</reference>
<proteinExistence type="inferred from homology"/>
<dbReference type="Proteomes" id="UP000246635">
    <property type="component" value="Unassembled WGS sequence"/>
</dbReference>
<dbReference type="AlphaFoldDB" id="A0A2V2YU01"/>
<dbReference type="InterPro" id="IPR008278">
    <property type="entry name" value="4-PPantetheinyl_Trfase_dom"/>
</dbReference>
<evidence type="ECO:0000313" key="11">
    <source>
        <dbReference type="Proteomes" id="UP000246635"/>
    </source>
</evidence>
<evidence type="ECO:0000313" key="10">
    <source>
        <dbReference type="EMBL" id="PWW03222.1"/>
    </source>
</evidence>
<organism evidence="10 11">
    <name type="scientific">Paenibacillus cellulosilyticus</name>
    <dbReference type="NCBI Taxonomy" id="375489"/>
    <lineage>
        <taxon>Bacteria</taxon>
        <taxon>Bacillati</taxon>
        <taxon>Bacillota</taxon>
        <taxon>Bacilli</taxon>
        <taxon>Bacillales</taxon>
        <taxon>Paenibacillaceae</taxon>
        <taxon>Paenibacillus</taxon>
    </lineage>
</organism>
<comment type="cofactor">
    <cofactor evidence="8">
        <name>Mg(2+)</name>
        <dbReference type="ChEBI" id="CHEBI:18420"/>
    </cofactor>
</comment>
<protein>
    <recommendedName>
        <fullName evidence="8">Holo-[acyl-carrier-protein] synthase</fullName>
        <shortName evidence="8">Holo-ACP synthase</shortName>
        <ecNumber evidence="8">2.7.8.7</ecNumber>
    </recommendedName>
    <alternativeName>
        <fullName evidence="8">4'-phosphopantetheinyl transferase AcpS</fullName>
    </alternativeName>
</protein>
<comment type="function">
    <text evidence="8">Transfers the 4'-phosphopantetheine moiety from coenzyme A to a Ser of acyl-carrier-protein.</text>
</comment>
<comment type="subcellular location">
    <subcellularLocation>
        <location evidence="8">Cytoplasm</location>
    </subcellularLocation>
</comment>
<dbReference type="EC" id="2.7.8.7" evidence="8"/>
<dbReference type="GO" id="GO:0000287">
    <property type="term" value="F:magnesium ion binding"/>
    <property type="evidence" value="ECO:0007669"/>
    <property type="project" value="UniProtKB-UniRule"/>
</dbReference>
<evidence type="ECO:0000256" key="1">
    <source>
        <dbReference type="ARBA" id="ARBA00022516"/>
    </source>
</evidence>
<gene>
    <name evidence="8" type="primary">acpS</name>
    <name evidence="10" type="ORF">DFQ01_107119</name>
</gene>
<name>A0A2V2YU01_9BACL</name>
<keyword evidence="2 8" id="KW-0808">Transferase</keyword>
<evidence type="ECO:0000256" key="4">
    <source>
        <dbReference type="ARBA" id="ARBA00022832"/>
    </source>
</evidence>
<dbReference type="OrthoDB" id="517356at2"/>
<dbReference type="HAMAP" id="MF_00101">
    <property type="entry name" value="AcpS"/>
    <property type="match status" value="1"/>
</dbReference>
<keyword evidence="1 8" id="KW-0444">Lipid biosynthesis</keyword>
<comment type="similarity">
    <text evidence="8">Belongs to the P-Pant transferase superfamily. AcpS family.</text>
</comment>
<dbReference type="GO" id="GO:0005737">
    <property type="term" value="C:cytoplasm"/>
    <property type="evidence" value="ECO:0007669"/>
    <property type="project" value="UniProtKB-SubCell"/>
</dbReference>
<dbReference type="InterPro" id="IPR004568">
    <property type="entry name" value="Ppantetheine-prot_Trfase_dom"/>
</dbReference>
<evidence type="ECO:0000256" key="6">
    <source>
        <dbReference type="ARBA" id="ARBA00023098"/>
    </source>
</evidence>
<keyword evidence="7 8" id="KW-0275">Fatty acid biosynthesis</keyword>
<dbReference type="EMBL" id="QGTQ01000007">
    <property type="protein sequence ID" value="PWW03222.1"/>
    <property type="molecule type" value="Genomic_DNA"/>
</dbReference>
<keyword evidence="6 8" id="KW-0443">Lipid metabolism</keyword>
<evidence type="ECO:0000256" key="5">
    <source>
        <dbReference type="ARBA" id="ARBA00022842"/>
    </source>
</evidence>
<comment type="caution">
    <text evidence="10">The sequence shown here is derived from an EMBL/GenBank/DDBJ whole genome shotgun (WGS) entry which is preliminary data.</text>
</comment>
<evidence type="ECO:0000256" key="8">
    <source>
        <dbReference type="HAMAP-Rule" id="MF_00101"/>
    </source>
</evidence>
<dbReference type="NCBIfam" id="TIGR00516">
    <property type="entry name" value="acpS"/>
    <property type="match status" value="1"/>
</dbReference>
<keyword evidence="3 8" id="KW-0479">Metal-binding</keyword>
<feature type="domain" description="4'-phosphopantetheinyl transferase" evidence="9">
    <location>
        <begin position="4"/>
        <end position="118"/>
    </location>
</feature>
<evidence type="ECO:0000259" key="9">
    <source>
        <dbReference type="Pfam" id="PF01648"/>
    </source>
</evidence>
<keyword evidence="4 8" id="KW-0276">Fatty acid metabolism</keyword>
<dbReference type="Pfam" id="PF01648">
    <property type="entry name" value="ACPS"/>
    <property type="match status" value="1"/>
</dbReference>
<dbReference type="RefSeq" id="WP_110044115.1">
    <property type="nucleotide sequence ID" value="NZ_CP054612.1"/>
</dbReference>
<evidence type="ECO:0000256" key="7">
    <source>
        <dbReference type="ARBA" id="ARBA00023160"/>
    </source>
</evidence>
<sequence>MIFGIGTDLQSIEQMQGMITRQEPQALAKIFTPGEIAYCAKFRNPAQHYAARWAVKEAFFKATGRGLTGGYRLTDVETINMETGQPHVILHGKALEDCRRQHWCVWVSISHSGDYALAQIVIECLEDDEDGR</sequence>
<dbReference type="GO" id="GO:0006633">
    <property type="term" value="P:fatty acid biosynthetic process"/>
    <property type="evidence" value="ECO:0007669"/>
    <property type="project" value="UniProtKB-UniRule"/>
</dbReference>
<keyword evidence="8" id="KW-0963">Cytoplasm</keyword>
<comment type="catalytic activity">
    <reaction evidence="8">
        <text>apo-[ACP] + CoA = holo-[ACP] + adenosine 3',5'-bisphosphate + H(+)</text>
        <dbReference type="Rhea" id="RHEA:12068"/>
        <dbReference type="Rhea" id="RHEA-COMP:9685"/>
        <dbReference type="Rhea" id="RHEA-COMP:9690"/>
        <dbReference type="ChEBI" id="CHEBI:15378"/>
        <dbReference type="ChEBI" id="CHEBI:29999"/>
        <dbReference type="ChEBI" id="CHEBI:57287"/>
        <dbReference type="ChEBI" id="CHEBI:58343"/>
        <dbReference type="ChEBI" id="CHEBI:64479"/>
        <dbReference type="EC" id="2.7.8.7"/>
    </reaction>
</comment>
<feature type="binding site" evidence="8">
    <location>
        <position position="8"/>
    </location>
    <ligand>
        <name>Mg(2+)</name>
        <dbReference type="ChEBI" id="CHEBI:18420"/>
    </ligand>
</feature>
<dbReference type="NCBIfam" id="TIGR00556">
    <property type="entry name" value="pantethn_trn"/>
    <property type="match status" value="1"/>
</dbReference>
<dbReference type="InterPro" id="IPR037143">
    <property type="entry name" value="4-PPantetheinyl_Trfase_dom_sf"/>
</dbReference>
<dbReference type="GO" id="GO:0008897">
    <property type="term" value="F:holo-[acyl-carrier-protein] synthase activity"/>
    <property type="evidence" value="ECO:0007669"/>
    <property type="project" value="UniProtKB-UniRule"/>
</dbReference>
<keyword evidence="11" id="KW-1185">Reference proteome</keyword>
<keyword evidence="5 8" id="KW-0460">Magnesium</keyword>
<dbReference type="InterPro" id="IPR002582">
    <property type="entry name" value="ACPS"/>
</dbReference>
<dbReference type="Gene3D" id="3.90.470.20">
    <property type="entry name" value="4'-phosphopantetheinyl transferase domain"/>
    <property type="match status" value="1"/>
</dbReference>
<feature type="binding site" evidence="8">
    <location>
        <position position="57"/>
    </location>
    <ligand>
        <name>Mg(2+)</name>
        <dbReference type="ChEBI" id="CHEBI:18420"/>
    </ligand>
</feature>
<evidence type="ECO:0000256" key="3">
    <source>
        <dbReference type="ARBA" id="ARBA00022723"/>
    </source>
</evidence>
<accession>A0A2V2YU01</accession>